<dbReference type="EMBL" id="VSWC01000093">
    <property type="protein sequence ID" value="KAA1089322.1"/>
    <property type="molecule type" value="Genomic_DNA"/>
</dbReference>
<comment type="caution">
    <text evidence="2">The sequence shown here is derived from an EMBL/GenBank/DDBJ whole genome shotgun (WGS) entry which is preliminary data.</text>
</comment>
<keyword evidence="3" id="KW-1185">Reference proteome</keyword>
<evidence type="ECO:0000256" key="1">
    <source>
        <dbReference type="SAM" id="MobiDB-lite"/>
    </source>
</evidence>
<feature type="compositionally biased region" description="Polar residues" evidence="1">
    <location>
        <begin position="1"/>
        <end position="16"/>
    </location>
</feature>
<protein>
    <submittedName>
        <fullName evidence="2">Uncharacterized protein</fullName>
    </submittedName>
</protein>
<proteinExistence type="predicted"/>
<evidence type="ECO:0000313" key="3">
    <source>
        <dbReference type="Proteomes" id="UP000324748"/>
    </source>
</evidence>
<name>A0A5B0NL47_PUCGR</name>
<sequence length="69" mass="7682">MYSSTVHARSGSTTTGREFEREPDSVRPCSTLFDPVRPARGWRHDGGAHDHAKPPATQHLCYIVLLALH</sequence>
<organism evidence="2 3">
    <name type="scientific">Puccinia graminis f. sp. tritici</name>
    <dbReference type="NCBI Taxonomy" id="56615"/>
    <lineage>
        <taxon>Eukaryota</taxon>
        <taxon>Fungi</taxon>
        <taxon>Dikarya</taxon>
        <taxon>Basidiomycota</taxon>
        <taxon>Pucciniomycotina</taxon>
        <taxon>Pucciniomycetes</taxon>
        <taxon>Pucciniales</taxon>
        <taxon>Pucciniaceae</taxon>
        <taxon>Puccinia</taxon>
    </lineage>
</organism>
<evidence type="ECO:0000313" key="2">
    <source>
        <dbReference type="EMBL" id="KAA1089322.1"/>
    </source>
</evidence>
<reference evidence="2 3" key="1">
    <citation type="submission" date="2019-05" db="EMBL/GenBank/DDBJ databases">
        <title>Emergence of the Ug99 lineage of the wheat stem rust pathogen through somatic hybridization.</title>
        <authorList>
            <person name="Li F."/>
            <person name="Upadhyaya N.M."/>
            <person name="Sperschneider J."/>
            <person name="Matny O."/>
            <person name="Nguyen-Phuc H."/>
            <person name="Mago R."/>
            <person name="Raley C."/>
            <person name="Miller M.E."/>
            <person name="Silverstein K.A.T."/>
            <person name="Henningsen E."/>
            <person name="Hirsch C.D."/>
            <person name="Visser B."/>
            <person name="Pretorius Z.A."/>
            <person name="Steffenson B.J."/>
            <person name="Schwessinger B."/>
            <person name="Dodds P.N."/>
            <person name="Figueroa M."/>
        </authorList>
    </citation>
    <scope>NUCLEOTIDE SEQUENCE [LARGE SCALE GENOMIC DNA]</scope>
    <source>
        <strain evidence="2">21-0</strain>
    </source>
</reference>
<gene>
    <name evidence="2" type="ORF">PGT21_013948</name>
</gene>
<dbReference type="Proteomes" id="UP000324748">
    <property type="component" value="Unassembled WGS sequence"/>
</dbReference>
<feature type="region of interest" description="Disordered" evidence="1">
    <location>
        <begin position="1"/>
        <end position="32"/>
    </location>
</feature>
<accession>A0A5B0NL47</accession>
<dbReference type="AlphaFoldDB" id="A0A5B0NL47"/>